<gene>
    <name evidence="2" type="ORF">BT62DRAFT_787192</name>
</gene>
<feature type="signal peptide" evidence="1">
    <location>
        <begin position="1"/>
        <end position="18"/>
    </location>
</feature>
<sequence length="90" mass="10576">MKFTLAFLLVLSAATAQALYLNTDVQARVASWLERQSQRKKTSKGRIEIHRYCEGMETWSFTAEGAFEYPMIRVYQYDIYLATEIRKQEN</sequence>
<dbReference type="Proteomes" id="UP000812287">
    <property type="component" value="Unassembled WGS sequence"/>
</dbReference>
<comment type="caution">
    <text evidence="2">The sequence shown here is derived from an EMBL/GenBank/DDBJ whole genome shotgun (WGS) entry which is preliminary data.</text>
</comment>
<feature type="chain" id="PRO_5040406671" evidence="1">
    <location>
        <begin position="19"/>
        <end position="90"/>
    </location>
</feature>
<name>A0A9P7VUF3_9AGAR</name>
<reference evidence="2" key="1">
    <citation type="submission" date="2020-11" db="EMBL/GenBank/DDBJ databases">
        <title>Adaptations for nitrogen fixation in a non-lichenized fungal sporocarp promotes dispersal by wood-feeding termites.</title>
        <authorList>
            <consortium name="DOE Joint Genome Institute"/>
            <person name="Koch R.A."/>
            <person name="Yoon G."/>
            <person name="Arayal U."/>
            <person name="Lail K."/>
            <person name="Amirebrahimi M."/>
            <person name="Labutti K."/>
            <person name="Lipzen A."/>
            <person name="Riley R."/>
            <person name="Barry K."/>
            <person name="Henrissat B."/>
            <person name="Grigoriev I.V."/>
            <person name="Herr J.R."/>
            <person name="Aime M.C."/>
        </authorList>
    </citation>
    <scope>NUCLEOTIDE SEQUENCE</scope>
    <source>
        <strain evidence="2">MCA 3950</strain>
    </source>
</reference>
<protein>
    <submittedName>
        <fullName evidence="2">Uncharacterized protein</fullName>
    </submittedName>
</protein>
<dbReference type="GeneID" id="66104577"/>
<evidence type="ECO:0000256" key="1">
    <source>
        <dbReference type="SAM" id="SignalP"/>
    </source>
</evidence>
<keyword evidence="3" id="KW-1185">Reference proteome</keyword>
<evidence type="ECO:0000313" key="2">
    <source>
        <dbReference type="EMBL" id="KAG7447661.1"/>
    </source>
</evidence>
<dbReference type="AlphaFoldDB" id="A0A9P7VUF3"/>
<evidence type="ECO:0000313" key="3">
    <source>
        <dbReference type="Proteomes" id="UP000812287"/>
    </source>
</evidence>
<organism evidence="2 3">
    <name type="scientific">Guyanagaster necrorhizus</name>
    <dbReference type="NCBI Taxonomy" id="856835"/>
    <lineage>
        <taxon>Eukaryota</taxon>
        <taxon>Fungi</taxon>
        <taxon>Dikarya</taxon>
        <taxon>Basidiomycota</taxon>
        <taxon>Agaricomycotina</taxon>
        <taxon>Agaricomycetes</taxon>
        <taxon>Agaricomycetidae</taxon>
        <taxon>Agaricales</taxon>
        <taxon>Marasmiineae</taxon>
        <taxon>Physalacriaceae</taxon>
        <taxon>Guyanagaster</taxon>
    </lineage>
</organism>
<proteinExistence type="predicted"/>
<dbReference type="EMBL" id="MU250531">
    <property type="protein sequence ID" value="KAG7447661.1"/>
    <property type="molecule type" value="Genomic_DNA"/>
</dbReference>
<accession>A0A9P7VUF3</accession>
<keyword evidence="1" id="KW-0732">Signal</keyword>
<dbReference type="RefSeq" id="XP_043041161.1">
    <property type="nucleotide sequence ID" value="XM_043182281.1"/>
</dbReference>